<evidence type="ECO:0000259" key="3">
    <source>
        <dbReference type="Pfam" id="PF25917"/>
    </source>
</evidence>
<gene>
    <name evidence="4" type="ORF">O3303_14530</name>
</gene>
<dbReference type="Proteomes" id="UP001211005">
    <property type="component" value="Chromosome"/>
</dbReference>
<comment type="subcellular location">
    <subcellularLocation>
        <location evidence="1">Cell envelope</location>
    </subcellularLocation>
</comment>
<evidence type="ECO:0000256" key="2">
    <source>
        <dbReference type="ARBA" id="ARBA00023054"/>
    </source>
</evidence>
<keyword evidence="5" id="KW-1185">Reference proteome</keyword>
<keyword evidence="2" id="KW-0175">Coiled coil</keyword>
<dbReference type="EMBL" id="CP114767">
    <property type="protein sequence ID" value="WBA41030.1"/>
    <property type="molecule type" value="Genomic_DNA"/>
</dbReference>
<evidence type="ECO:0000313" key="4">
    <source>
        <dbReference type="EMBL" id="WBA41030.1"/>
    </source>
</evidence>
<accession>A0ABY7LKR6</accession>
<dbReference type="InterPro" id="IPR050465">
    <property type="entry name" value="UPF0194_transport"/>
</dbReference>
<sequence length="197" mass="20547">MNKFVGMASVILLGALGVLALWLSRLPDAPTPDSSTLTAYLSTPQPAAQPTVPAGVAVPATVAGRVWEVYFTEGQHVRKGQLLLKVAQKLVSAEHHRLQQQLTRQQLRQTTLTGQQPAAPATELAAAAALVAATGQQLAALPSQLSFQFVTAPHDGVMVRRSVASGDYLSLGDAIGQLAPLPATPADDTTLLLSSAN</sequence>
<dbReference type="PANTHER" id="PTHR32347">
    <property type="entry name" value="EFFLUX SYSTEM COMPONENT YKNX-RELATED"/>
    <property type="match status" value="1"/>
</dbReference>
<dbReference type="RefSeq" id="WP_269559114.1">
    <property type="nucleotide sequence ID" value="NZ_CP114767.1"/>
</dbReference>
<organism evidence="4 5">
    <name type="scientific">Hymenobacter canadensis</name>
    <dbReference type="NCBI Taxonomy" id="2999067"/>
    <lineage>
        <taxon>Bacteria</taxon>
        <taxon>Pseudomonadati</taxon>
        <taxon>Bacteroidota</taxon>
        <taxon>Cytophagia</taxon>
        <taxon>Cytophagales</taxon>
        <taxon>Hymenobacteraceae</taxon>
        <taxon>Hymenobacter</taxon>
    </lineage>
</organism>
<proteinExistence type="predicted"/>
<name>A0ABY7LKR6_9BACT</name>
<dbReference type="PANTHER" id="PTHR32347:SF23">
    <property type="entry name" value="BLL5650 PROTEIN"/>
    <property type="match status" value="1"/>
</dbReference>
<reference evidence="4 5" key="1">
    <citation type="submission" date="2022-12" db="EMBL/GenBank/DDBJ databases">
        <title>Hymenobacter canadensis sp. nov. isolated from lake water of the Cambridge Bay, Canada.</title>
        <authorList>
            <person name="Kim W.H."/>
            <person name="Lee Y.M."/>
        </authorList>
    </citation>
    <scope>NUCLEOTIDE SEQUENCE [LARGE SCALE GENOMIC DNA]</scope>
    <source>
        <strain evidence="4 5">PAMC 29467</strain>
    </source>
</reference>
<evidence type="ECO:0000256" key="1">
    <source>
        <dbReference type="ARBA" id="ARBA00004196"/>
    </source>
</evidence>
<evidence type="ECO:0000313" key="5">
    <source>
        <dbReference type="Proteomes" id="UP001211005"/>
    </source>
</evidence>
<protein>
    <submittedName>
        <fullName evidence="4">Efflux RND transporter periplasmic adaptor subunit</fullName>
    </submittedName>
</protein>
<dbReference type="Gene3D" id="2.40.50.100">
    <property type="match status" value="1"/>
</dbReference>
<dbReference type="SUPFAM" id="SSF111369">
    <property type="entry name" value="HlyD-like secretion proteins"/>
    <property type="match status" value="1"/>
</dbReference>
<dbReference type="InterPro" id="IPR058625">
    <property type="entry name" value="MdtA-like_BSH"/>
</dbReference>
<dbReference type="Pfam" id="PF25917">
    <property type="entry name" value="BSH_RND"/>
    <property type="match status" value="1"/>
</dbReference>
<feature type="domain" description="Multidrug resistance protein MdtA-like barrel-sandwich hybrid" evidence="3">
    <location>
        <begin position="56"/>
        <end position="174"/>
    </location>
</feature>